<protein>
    <submittedName>
        <fullName evidence="2">Uncharacterized protein</fullName>
    </submittedName>
</protein>
<accession>A0A0V1J271</accession>
<gene>
    <name evidence="2" type="ORF">T4B_4235</name>
</gene>
<feature type="compositionally biased region" description="Acidic residues" evidence="1">
    <location>
        <begin position="138"/>
        <end position="147"/>
    </location>
</feature>
<dbReference type="Proteomes" id="UP000054805">
    <property type="component" value="Unassembled WGS sequence"/>
</dbReference>
<evidence type="ECO:0000256" key="1">
    <source>
        <dbReference type="SAM" id="MobiDB-lite"/>
    </source>
</evidence>
<dbReference type="AlphaFoldDB" id="A0A0V1J271"/>
<evidence type="ECO:0000313" key="2">
    <source>
        <dbReference type="EMBL" id="KRZ29071.1"/>
    </source>
</evidence>
<dbReference type="EMBL" id="JYDS01000050">
    <property type="protein sequence ID" value="KRZ29071.1"/>
    <property type="molecule type" value="Genomic_DNA"/>
</dbReference>
<evidence type="ECO:0000313" key="3">
    <source>
        <dbReference type="Proteomes" id="UP000054805"/>
    </source>
</evidence>
<name>A0A0V1J271_TRIPS</name>
<proteinExistence type="predicted"/>
<organism evidence="2 3">
    <name type="scientific">Trichinella pseudospiralis</name>
    <name type="common">Parasitic roundworm</name>
    <dbReference type="NCBI Taxonomy" id="6337"/>
    <lineage>
        <taxon>Eukaryota</taxon>
        <taxon>Metazoa</taxon>
        <taxon>Ecdysozoa</taxon>
        <taxon>Nematoda</taxon>
        <taxon>Enoplea</taxon>
        <taxon>Dorylaimia</taxon>
        <taxon>Trichinellida</taxon>
        <taxon>Trichinellidae</taxon>
        <taxon>Trichinella</taxon>
    </lineage>
</organism>
<keyword evidence="3" id="KW-1185">Reference proteome</keyword>
<comment type="caution">
    <text evidence="2">The sequence shown here is derived from an EMBL/GenBank/DDBJ whole genome shotgun (WGS) entry which is preliminary data.</text>
</comment>
<feature type="region of interest" description="Disordered" evidence="1">
    <location>
        <begin position="122"/>
        <end position="147"/>
    </location>
</feature>
<sequence>MTISLNECCLDNERKNVQSSSVPSSGHALFTFKCIGKINTNDGDRPSSSAIGGQQRLRYLSARQGGQVVQDRDPAALSSSPLVALEVSDVHNSNDSDAGLPVFLSIIRRTSVKPVTEAVINDAAHDQSTEENVTADQAEPDSVDNDDASNEAKVITVKIYPPDVDLNSVREASFSVDIPNPFGFGDVVTHLPTTTASDKQVLQIDTQYVGKSILDVILFSAL</sequence>
<reference evidence="2 3" key="1">
    <citation type="submission" date="2015-01" db="EMBL/GenBank/DDBJ databases">
        <title>Evolution of Trichinella species and genotypes.</title>
        <authorList>
            <person name="Korhonen P.K."/>
            <person name="Edoardo P."/>
            <person name="Giuseppe L.R."/>
            <person name="Gasser R.B."/>
        </authorList>
    </citation>
    <scope>NUCLEOTIDE SEQUENCE [LARGE SCALE GENOMIC DNA]</scope>
    <source>
        <strain evidence="2">ISS588</strain>
    </source>
</reference>